<sequence length="381" mass="42512">MPSSTASQDFSASPTAEEWFASATRVPLVMPGAEKQIINISAHFFARGNPAATSLSFSSLPSRSPSSPVITFIHGFPTSSHDFASLLPALAPMATLLLWDMWGYGDSDKEPLGKDQRDDGGGGQNIAREDFSVFSQADLLEALWSHFGIGETHIVCHDLGDTVLQELAARGRARQLGSEQGTETKRTVIRDVFMFNGGIFPRLHRPVLLQNLLLVPALAPFFCRYLMNEWTFNKGICGVFSPAHPPSAVLLHDMWTGVLRREGYRHYHLLIRYLVERQRHQTRWEEGLDWLVRGGGGKGRVHFEWGSRDPVSGAHLAVELRRRYQDLGLRLLEGEEEGEREGKGRAMARVTLREKELGHWPFLEDVPGARGALRAFFQGEG</sequence>
<dbReference type="PANTHER" id="PTHR43798">
    <property type="entry name" value="MONOACYLGLYCEROL LIPASE"/>
    <property type="match status" value="1"/>
</dbReference>
<proteinExistence type="predicted"/>
<accession>W7T8Y4</accession>
<dbReference type="InterPro" id="IPR000073">
    <property type="entry name" value="AB_hydrolase_1"/>
</dbReference>
<dbReference type="SUPFAM" id="SSF53474">
    <property type="entry name" value="alpha/beta-Hydrolases"/>
    <property type="match status" value="1"/>
</dbReference>
<organism evidence="2 3">
    <name type="scientific">Nannochloropsis gaditana</name>
    <dbReference type="NCBI Taxonomy" id="72520"/>
    <lineage>
        <taxon>Eukaryota</taxon>
        <taxon>Sar</taxon>
        <taxon>Stramenopiles</taxon>
        <taxon>Ochrophyta</taxon>
        <taxon>Eustigmatophyceae</taxon>
        <taxon>Eustigmatales</taxon>
        <taxon>Monodopsidaceae</taxon>
        <taxon>Nannochloropsis</taxon>
    </lineage>
</organism>
<comment type="caution">
    <text evidence="2">The sequence shown here is derived from an EMBL/GenBank/DDBJ whole genome shotgun (WGS) entry which is preliminary data.</text>
</comment>
<feature type="domain" description="AB hydrolase-1" evidence="1">
    <location>
        <begin position="68"/>
        <end position="169"/>
    </location>
</feature>
<keyword evidence="3" id="KW-1185">Reference proteome</keyword>
<dbReference type="InterPro" id="IPR029058">
    <property type="entry name" value="AB_hydrolase_fold"/>
</dbReference>
<name>W7T8Y4_9STRA</name>
<dbReference type="InterPro" id="IPR050266">
    <property type="entry name" value="AB_hydrolase_sf"/>
</dbReference>
<reference evidence="2 3" key="1">
    <citation type="journal article" date="2014" name="Mol. Plant">
        <title>Chromosome Scale Genome Assembly and Transcriptome Profiling of Nannochloropsis gaditana in Nitrogen Depletion.</title>
        <authorList>
            <person name="Corteggiani Carpinelli E."/>
            <person name="Telatin A."/>
            <person name="Vitulo N."/>
            <person name="Forcato C."/>
            <person name="D'Angelo M."/>
            <person name="Schiavon R."/>
            <person name="Vezzi A."/>
            <person name="Giacometti G.M."/>
            <person name="Morosinotto T."/>
            <person name="Valle G."/>
        </authorList>
    </citation>
    <scope>NUCLEOTIDE SEQUENCE [LARGE SCALE GENOMIC DNA]</scope>
    <source>
        <strain evidence="2 3">B-31</strain>
    </source>
</reference>
<dbReference type="PANTHER" id="PTHR43798:SF33">
    <property type="entry name" value="HYDROLASE, PUTATIVE (AFU_ORTHOLOGUE AFUA_2G14860)-RELATED"/>
    <property type="match status" value="1"/>
</dbReference>
<dbReference type="GO" id="GO:0046464">
    <property type="term" value="P:acylglycerol catabolic process"/>
    <property type="evidence" value="ECO:0007669"/>
    <property type="project" value="TreeGrafter"/>
</dbReference>
<dbReference type="AlphaFoldDB" id="W7T8Y4"/>
<evidence type="ECO:0000313" key="3">
    <source>
        <dbReference type="Proteomes" id="UP000019335"/>
    </source>
</evidence>
<evidence type="ECO:0000259" key="1">
    <source>
        <dbReference type="Pfam" id="PF00561"/>
    </source>
</evidence>
<gene>
    <name evidence="2" type="ORF">Naga_100341g4</name>
</gene>
<dbReference type="GO" id="GO:0047372">
    <property type="term" value="F:monoacylglycerol lipase activity"/>
    <property type="evidence" value="ECO:0007669"/>
    <property type="project" value="TreeGrafter"/>
</dbReference>
<dbReference type="OrthoDB" id="192456at2759"/>
<dbReference type="GO" id="GO:0016020">
    <property type="term" value="C:membrane"/>
    <property type="evidence" value="ECO:0007669"/>
    <property type="project" value="TreeGrafter"/>
</dbReference>
<dbReference type="Proteomes" id="UP000019335">
    <property type="component" value="Chromosome 20"/>
</dbReference>
<dbReference type="Gene3D" id="3.40.50.1820">
    <property type="entry name" value="alpha/beta hydrolase"/>
    <property type="match status" value="1"/>
</dbReference>
<protein>
    <recommendedName>
        <fullName evidence="1">AB hydrolase-1 domain-containing protein</fullName>
    </recommendedName>
</protein>
<dbReference type="Pfam" id="PF00561">
    <property type="entry name" value="Abhydrolase_1"/>
    <property type="match status" value="1"/>
</dbReference>
<evidence type="ECO:0000313" key="2">
    <source>
        <dbReference type="EMBL" id="EWM22862.1"/>
    </source>
</evidence>
<dbReference type="EMBL" id="AZIL01002050">
    <property type="protein sequence ID" value="EWM22862.1"/>
    <property type="molecule type" value="Genomic_DNA"/>
</dbReference>